<keyword evidence="1" id="KW-1133">Transmembrane helix</keyword>
<evidence type="ECO:0000313" key="2">
    <source>
        <dbReference type="EMBL" id="OHA14948.1"/>
    </source>
</evidence>
<keyword evidence="1" id="KW-0812">Transmembrane</keyword>
<keyword evidence="1" id="KW-0472">Membrane</keyword>
<accession>A0A1G2LTH4</accession>
<evidence type="ECO:0000256" key="1">
    <source>
        <dbReference type="SAM" id="Phobius"/>
    </source>
</evidence>
<feature type="transmembrane region" description="Helical" evidence="1">
    <location>
        <begin position="55"/>
        <end position="86"/>
    </location>
</feature>
<organism evidence="2 3">
    <name type="scientific">Candidatus Tagabacteria bacterium RIFCSPLOWO2_01_FULL_42_9</name>
    <dbReference type="NCBI Taxonomy" id="1802296"/>
    <lineage>
        <taxon>Bacteria</taxon>
        <taxon>Candidatus Tagaibacteriota</taxon>
    </lineage>
</organism>
<dbReference type="AlphaFoldDB" id="A0A1G2LTH4"/>
<evidence type="ECO:0000313" key="3">
    <source>
        <dbReference type="Proteomes" id="UP000178116"/>
    </source>
</evidence>
<feature type="transmembrane region" description="Helical" evidence="1">
    <location>
        <begin position="98"/>
        <end position="130"/>
    </location>
</feature>
<dbReference type="Pfam" id="PF16316">
    <property type="entry name" value="DUF4956"/>
    <property type="match status" value="1"/>
</dbReference>
<feature type="transmembrane region" description="Helical" evidence="1">
    <location>
        <begin position="20"/>
        <end position="43"/>
    </location>
</feature>
<sequence>MDSIQGILNTQIIEIPFWGFALNLILAAVLSYFLSVFYVRYGYSLSNRRIFSRNFLLLTVITTLVITIIKSSLALSLGLVGALSIVRFRAAIKEPEELVYLFMTIAIGLGLGADQRFITVAAFFFILAVLRIKDLWLTGKKDEPNLYLNVVLARSKEADLRHITDILKNHAQEVALKRFDETEEKLEASFLIKYDGYGNLDRTKSELRQLAPDIEISFIDNKSSY</sequence>
<dbReference type="EMBL" id="MHRA01000036">
    <property type="protein sequence ID" value="OHA14948.1"/>
    <property type="molecule type" value="Genomic_DNA"/>
</dbReference>
<dbReference type="Proteomes" id="UP000178116">
    <property type="component" value="Unassembled WGS sequence"/>
</dbReference>
<gene>
    <name evidence="2" type="ORF">A3A10_00920</name>
</gene>
<dbReference type="InterPro" id="IPR032531">
    <property type="entry name" value="DUF4956"/>
</dbReference>
<comment type="caution">
    <text evidence="2">The sequence shown here is derived from an EMBL/GenBank/DDBJ whole genome shotgun (WGS) entry which is preliminary data.</text>
</comment>
<proteinExistence type="predicted"/>
<protein>
    <recommendedName>
        <fullName evidence="4">DUF4956 domain-containing protein</fullName>
    </recommendedName>
</protein>
<evidence type="ECO:0008006" key="4">
    <source>
        <dbReference type="Google" id="ProtNLM"/>
    </source>
</evidence>
<reference evidence="2 3" key="1">
    <citation type="journal article" date="2016" name="Nat. Commun.">
        <title>Thousands of microbial genomes shed light on interconnected biogeochemical processes in an aquifer system.</title>
        <authorList>
            <person name="Anantharaman K."/>
            <person name="Brown C.T."/>
            <person name="Hug L.A."/>
            <person name="Sharon I."/>
            <person name="Castelle C.J."/>
            <person name="Probst A.J."/>
            <person name="Thomas B.C."/>
            <person name="Singh A."/>
            <person name="Wilkins M.J."/>
            <person name="Karaoz U."/>
            <person name="Brodie E.L."/>
            <person name="Williams K.H."/>
            <person name="Hubbard S.S."/>
            <person name="Banfield J.F."/>
        </authorList>
    </citation>
    <scope>NUCLEOTIDE SEQUENCE [LARGE SCALE GENOMIC DNA]</scope>
</reference>
<name>A0A1G2LTH4_9BACT</name>